<feature type="compositionally biased region" description="Low complexity" evidence="1">
    <location>
        <begin position="121"/>
        <end position="132"/>
    </location>
</feature>
<sequence length="179" mass="18828">MTTSKRLAAHRASAANEDPQVSPAPVGPGKDEKPTNPDKEKPSMPTEDEMAAAAEAARKEAHTSGFKAANERMNKVFASEHYVGREALAQSLLASEALSAEDVIGHLEKAPKAAAETTTALTAEQQQAASEAAAREEMKKAIAETGNSNIDADGGKKPDKKAEADSVWTKAYGLNKEGK</sequence>
<feature type="compositionally biased region" description="Basic and acidic residues" evidence="1">
    <location>
        <begin position="29"/>
        <end position="42"/>
    </location>
</feature>
<dbReference type="AlphaFoldDB" id="A0A494WBW5"/>
<name>A0A494WBW5_9SPHN</name>
<evidence type="ECO:0000313" key="3">
    <source>
        <dbReference type="Proteomes" id="UP000279959"/>
    </source>
</evidence>
<feature type="compositionally biased region" description="Basic and acidic residues" evidence="1">
    <location>
        <begin position="153"/>
        <end position="164"/>
    </location>
</feature>
<gene>
    <name evidence="2" type="ORF">SAMIE_1015430</name>
</gene>
<feature type="region of interest" description="Disordered" evidence="1">
    <location>
        <begin position="1"/>
        <end position="68"/>
    </location>
</feature>
<organism evidence="2 3">
    <name type="scientific">Sphingobium amiense</name>
    <dbReference type="NCBI Taxonomy" id="135719"/>
    <lineage>
        <taxon>Bacteria</taxon>
        <taxon>Pseudomonadati</taxon>
        <taxon>Pseudomonadota</taxon>
        <taxon>Alphaproteobacteria</taxon>
        <taxon>Sphingomonadales</taxon>
        <taxon>Sphingomonadaceae</taxon>
        <taxon>Sphingobium</taxon>
    </lineage>
</organism>
<keyword evidence="3" id="KW-1185">Reference proteome</keyword>
<reference evidence="2 3" key="1">
    <citation type="submission" date="2018-05" db="EMBL/GenBank/DDBJ databases">
        <title>Complete Genome Sequence of the Nonylphenol-Degrading Bacterium Sphingobium amiense DSM 16289T.</title>
        <authorList>
            <person name="Ootsuka M."/>
            <person name="Nishizawa T."/>
            <person name="Ohta H."/>
        </authorList>
    </citation>
    <scope>NUCLEOTIDE SEQUENCE [LARGE SCALE GENOMIC DNA]</scope>
    <source>
        <strain evidence="2 3">DSM 16289</strain>
    </source>
</reference>
<feature type="compositionally biased region" description="Basic and acidic residues" evidence="1">
    <location>
        <begin position="133"/>
        <end position="142"/>
    </location>
</feature>
<dbReference type="RefSeq" id="WP_066700067.1">
    <property type="nucleotide sequence ID" value="NZ_AP018664.1"/>
</dbReference>
<evidence type="ECO:0000256" key="1">
    <source>
        <dbReference type="SAM" id="MobiDB-lite"/>
    </source>
</evidence>
<dbReference type="EMBL" id="AP018664">
    <property type="protein sequence ID" value="BBD98042.1"/>
    <property type="molecule type" value="Genomic_DNA"/>
</dbReference>
<accession>A0A494WBW5</accession>
<feature type="region of interest" description="Disordered" evidence="1">
    <location>
        <begin position="121"/>
        <end position="166"/>
    </location>
</feature>
<dbReference type="Proteomes" id="UP000279959">
    <property type="component" value="Chromosome"/>
</dbReference>
<dbReference type="KEGG" id="sami:SAMIE_1015430"/>
<evidence type="ECO:0000313" key="2">
    <source>
        <dbReference type="EMBL" id="BBD98042.1"/>
    </source>
</evidence>
<protein>
    <submittedName>
        <fullName evidence="2">Uncharacterized protein</fullName>
    </submittedName>
</protein>
<proteinExistence type="predicted"/>